<evidence type="ECO:0000256" key="6">
    <source>
        <dbReference type="ARBA" id="ARBA00022679"/>
    </source>
</evidence>
<evidence type="ECO:0000313" key="17">
    <source>
        <dbReference type="Proteomes" id="UP000239181"/>
    </source>
</evidence>
<dbReference type="InterPro" id="IPR008278">
    <property type="entry name" value="4-PPantetheinyl_Trfase_dom"/>
</dbReference>
<reference evidence="16 17" key="1">
    <citation type="submission" date="2017-10" db="EMBL/GenBank/DDBJ databases">
        <title>Draft genome of two endophytic bacteria isolated from 'guarana' Paullinia cupana (Mart.) Ducke.</title>
        <authorList>
            <person name="Siqueira K.A."/>
            <person name="Liotti R.G."/>
            <person name="Mendes T.A."/>
            <person name="Soares M.A."/>
        </authorList>
    </citation>
    <scope>NUCLEOTIDE SEQUENCE [LARGE SCALE GENOMIC DNA]</scope>
    <source>
        <strain evidence="16 17">342</strain>
    </source>
</reference>
<protein>
    <recommendedName>
        <fullName evidence="5">Enterobactin synthase component D</fullName>
    </recommendedName>
    <alternativeName>
        <fullName evidence="8">4'-phosphopantetheinyl transferase EntD</fullName>
    </alternativeName>
    <alternativeName>
        <fullName evidence="9">Enterochelin synthase D</fullName>
    </alternativeName>
</protein>
<evidence type="ECO:0000256" key="5">
    <source>
        <dbReference type="ARBA" id="ARBA00019087"/>
    </source>
</evidence>
<comment type="subunit">
    <text evidence="4">EntB, EntD, EntE, and EntF form a multienzyme complex called enterobactin synthase.</text>
</comment>
<comment type="cofactor">
    <cofactor evidence="13">
        <name>Mg(2+)</name>
        <dbReference type="ChEBI" id="CHEBI:18420"/>
    </cofactor>
</comment>
<dbReference type="Gene3D" id="3.90.470.20">
    <property type="entry name" value="4'-phosphopantetheinyl transferase domain"/>
    <property type="match status" value="1"/>
</dbReference>
<dbReference type="InterPro" id="IPR037143">
    <property type="entry name" value="4-PPantetheinyl_Trfase_dom_sf"/>
</dbReference>
<comment type="caution">
    <text evidence="16">The sequence shown here is derived from an EMBL/GenBank/DDBJ whole genome shotgun (WGS) entry which is preliminary data.</text>
</comment>
<dbReference type="SUPFAM" id="SSF56214">
    <property type="entry name" value="4'-phosphopantetheinyl transferase"/>
    <property type="match status" value="1"/>
</dbReference>
<evidence type="ECO:0000256" key="10">
    <source>
        <dbReference type="ARBA" id="ARBA00049176"/>
    </source>
</evidence>
<dbReference type="GO" id="GO:0009239">
    <property type="term" value="P:enterobactin biosynthetic process"/>
    <property type="evidence" value="ECO:0007669"/>
    <property type="project" value="UniProtKB-UniPathway"/>
</dbReference>
<evidence type="ECO:0000256" key="1">
    <source>
        <dbReference type="ARBA" id="ARBA00003937"/>
    </source>
</evidence>
<dbReference type="Pfam" id="PF01648">
    <property type="entry name" value="ACPS"/>
    <property type="match status" value="1"/>
</dbReference>
<comment type="similarity">
    <text evidence="3">Belongs to the P-Pant transferase superfamily. EntD family.</text>
</comment>
<dbReference type="GO" id="GO:0000287">
    <property type="term" value="F:magnesium ion binding"/>
    <property type="evidence" value="ECO:0007669"/>
    <property type="project" value="InterPro"/>
</dbReference>
<dbReference type="GO" id="GO:0009366">
    <property type="term" value="C:enterobactin synthetase complex"/>
    <property type="evidence" value="ECO:0007669"/>
    <property type="project" value="InterPro"/>
</dbReference>
<evidence type="ECO:0000313" key="16">
    <source>
        <dbReference type="EMBL" id="PRD16731.1"/>
    </source>
</evidence>
<dbReference type="Proteomes" id="UP000239181">
    <property type="component" value="Unassembled WGS sequence"/>
</dbReference>
<comment type="catalytic activity">
    <reaction evidence="10">
        <text>apo-[aryl-carrier protein] + CoA = holo-[aryl-carrier protein] + adenosine 3',5'-bisphosphate + H(+)</text>
        <dbReference type="Rhea" id="RHEA:48404"/>
        <dbReference type="Rhea" id="RHEA-COMP:15903"/>
        <dbReference type="Rhea" id="RHEA-COMP:17557"/>
        <dbReference type="ChEBI" id="CHEBI:15378"/>
        <dbReference type="ChEBI" id="CHEBI:29999"/>
        <dbReference type="ChEBI" id="CHEBI:57287"/>
        <dbReference type="ChEBI" id="CHEBI:58343"/>
        <dbReference type="ChEBI" id="CHEBI:64479"/>
    </reaction>
</comment>
<comment type="function">
    <text evidence="1">Involved in the biosynthesis of the siderophore enterobactin (enterochelin), which is a macrocyclic trimeric lactone of N-(2,3-dihydroxybenzoyl)-serine. The serine trilactone serves as a scaffolding for the three catechol functionalities that provide hexadentate coordination for the tightly ligated iron(2+) atoms. Plays an essential role in the assembly of the enterobactin by catalyzing the transfer of the 4'-phosphopantetheine (Ppant) moiety from coenzyme A to the apo-domains of both EntB (ArCP domain) and EntF (PCP domain) to yield their holo-forms which make them competent for the activation of 2,3-dihydroxybenzoate (DHB) and L-serine, respectively.</text>
</comment>
<dbReference type="AlphaFoldDB" id="A0A2S9IG13"/>
<keyword evidence="13" id="KW-0479">Metal-binding</keyword>
<evidence type="ECO:0000256" key="3">
    <source>
        <dbReference type="ARBA" id="ARBA00008342"/>
    </source>
</evidence>
<dbReference type="PANTHER" id="PTHR38096:SF1">
    <property type="entry name" value="ENTEROBACTIN SYNTHASE COMPONENT D"/>
    <property type="match status" value="1"/>
</dbReference>
<dbReference type="GO" id="GO:0005886">
    <property type="term" value="C:plasma membrane"/>
    <property type="evidence" value="ECO:0007669"/>
    <property type="project" value="TreeGrafter"/>
</dbReference>
<evidence type="ECO:0000256" key="8">
    <source>
        <dbReference type="ARBA" id="ARBA00029894"/>
    </source>
</evidence>
<dbReference type="PRINTS" id="PR01399">
    <property type="entry name" value="ENTSNTHTASED"/>
</dbReference>
<evidence type="ECO:0000256" key="7">
    <source>
        <dbReference type="ARBA" id="ARBA00023191"/>
    </source>
</evidence>
<feature type="binding site" evidence="13">
    <location>
        <position position="127"/>
    </location>
    <ligand>
        <name>Mg(2+)</name>
        <dbReference type="ChEBI" id="CHEBI:18420"/>
    </ligand>
</feature>
<evidence type="ECO:0000259" key="14">
    <source>
        <dbReference type="Pfam" id="PF01648"/>
    </source>
</evidence>
<evidence type="ECO:0000256" key="2">
    <source>
        <dbReference type="ARBA" id="ARBA00004993"/>
    </source>
</evidence>
<feature type="binding site" evidence="13">
    <location>
        <position position="129"/>
    </location>
    <ligand>
        <name>Mg(2+)</name>
        <dbReference type="ChEBI" id="CHEBI:18420"/>
    </ligand>
</feature>
<comment type="catalytic activity">
    <reaction evidence="11">
        <text>apo-[peptidyl-carrier protein] + CoA = holo-[peptidyl-carrier protein] + adenosine 3',5'-bisphosphate + H(+)</text>
        <dbReference type="Rhea" id="RHEA:46228"/>
        <dbReference type="Rhea" id="RHEA-COMP:11479"/>
        <dbReference type="Rhea" id="RHEA-COMP:11480"/>
        <dbReference type="ChEBI" id="CHEBI:15378"/>
        <dbReference type="ChEBI" id="CHEBI:29999"/>
        <dbReference type="ChEBI" id="CHEBI:57287"/>
        <dbReference type="ChEBI" id="CHEBI:58343"/>
        <dbReference type="ChEBI" id="CHEBI:64479"/>
    </reaction>
</comment>
<sequence>MPLLNLPSLPPFISRAVLSPLAAYPDVLLLDVQFNEAHFTPDLFDSLNIPFPARLQKAVNKRRAEYLASRYCLQQALTRMDVTQFILHNDEDRAPLWPEGIRGSLSHTHRRICALLTRRNDVLPGIDCEQMMTEEHASEMAHMIVNPAEKALLERLELPFACAVTIVFSAKESLYKAIWPKLRRFMDFSTAEVVDWDAQNTRLTLRLTETFSVEFYAGREFTVEVELQPDTVLTWVIGLQE</sequence>
<feature type="domain" description="4'-phosphopantetheinyl transferase" evidence="14">
    <location>
        <begin position="125"/>
        <end position="212"/>
    </location>
</feature>
<feature type="binding site" evidence="12">
    <location>
        <begin position="106"/>
        <end position="107"/>
    </location>
    <ligand>
        <name>CoA</name>
        <dbReference type="ChEBI" id="CHEBI:57287"/>
    </ligand>
</feature>
<name>A0A2S9IG13_9GAMM</name>
<feature type="binding site" evidence="12">
    <location>
        <position position="70"/>
    </location>
    <ligand>
        <name>CoA</name>
        <dbReference type="ChEBI" id="CHEBI:57287"/>
    </ligand>
</feature>
<keyword evidence="13" id="KW-0460">Magnesium</keyword>
<feature type="binding site" evidence="12">
    <location>
        <position position="172"/>
    </location>
    <ligand>
        <name>CoA</name>
        <dbReference type="ChEBI" id="CHEBI:57287"/>
    </ligand>
</feature>
<keyword evidence="17" id="KW-1185">Reference proteome</keyword>
<feature type="binding site" evidence="12">
    <location>
        <position position="62"/>
    </location>
    <ligand>
        <name>CoA</name>
        <dbReference type="ChEBI" id="CHEBI:57287"/>
    </ligand>
</feature>
<keyword evidence="6 16" id="KW-0808">Transferase</keyword>
<dbReference type="RefSeq" id="WP_105591311.1">
    <property type="nucleotide sequence ID" value="NZ_PDET01000002.1"/>
</dbReference>
<feature type="binding site" evidence="12">
    <location>
        <position position="127"/>
    </location>
    <ligand>
        <name>CoA</name>
        <dbReference type="ChEBI" id="CHEBI:57287"/>
    </ligand>
</feature>
<dbReference type="GO" id="GO:0008897">
    <property type="term" value="F:holo-[acyl-carrier-protein] synthase activity"/>
    <property type="evidence" value="ECO:0007669"/>
    <property type="project" value="InterPro"/>
</dbReference>
<proteinExistence type="inferred from homology"/>
<organism evidence="16 17">
    <name type="scientific">Pantoea coffeiphila</name>
    <dbReference type="NCBI Taxonomy" id="1465635"/>
    <lineage>
        <taxon>Bacteria</taxon>
        <taxon>Pseudomonadati</taxon>
        <taxon>Pseudomonadota</taxon>
        <taxon>Gammaproteobacteria</taxon>
        <taxon>Enterobacterales</taxon>
        <taxon>Erwiniaceae</taxon>
        <taxon>Pantoea</taxon>
    </lineage>
</organism>
<dbReference type="InterPro" id="IPR003542">
    <property type="entry name" value="Enbac_synth_compD-like"/>
</dbReference>
<accession>A0A2S9IG13</accession>
<evidence type="ECO:0000256" key="12">
    <source>
        <dbReference type="PIRSR" id="PIRSR603542-1"/>
    </source>
</evidence>
<dbReference type="UniPathway" id="UPA00017"/>
<keyword evidence="7" id="KW-0259">Enterobactin biosynthesis</keyword>
<evidence type="ECO:0000256" key="4">
    <source>
        <dbReference type="ARBA" id="ARBA00011503"/>
    </source>
</evidence>
<evidence type="ECO:0000256" key="9">
    <source>
        <dbReference type="ARBA" id="ARBA00031996"/>
    </source>
</evidence>
<feature type="domain" description="4'-phosphopantetheinyl transferase N-terminal" evidence="15">
    <location>
        <begin position="53"/>
        <end position="116"/>
    </location>
</feature>
<feature type="binding site" evidence="12">
    <location>
        <position position="176"/>
    </location>
    <ligand>
        <name>CoA</name>
        <dbReference type="ChEBI" id="CHEBI:57287"/>
    </ligand>
</feature>
<evidence type="ECO:0000256" key="13">
    <source>
        <dbReference type="PIRSR" id="PIRSR603542-2"/>
    </source>
</evidence>
<dbReference type="EMBL" id="PDET01000002">
    <property type="protein sequence ID" value="PRD16731.1"/>
    <property type="molecule type" value="Genomic_DNA"/>
</dbReference>
<evidence type="ECO:0000259" key="15">
    <source>
        <dbReference type="Pfam" id="PF17837"/>
    </source>
</evidence>
<comment type="pathway">
    <text evidence="2">Siderophore biosynthesis; enterobactin biosynthesis.</text>
</comment>
<dbReference type="Pfam" id="PF17837">
    <property type="entry name" value="4PPT_N"/>
    <property type="match status" value="1"/>
</dbReference>
<gene>
    <name evidence="16" type="ORF">CQW29_03445</name>
</gene>
<evidence type="ECO:0000256" key="11">
    <source>
        <dbReference type="ARBA" id="ARBA00049191"/>
    </source>
</evidence>
<dbReference type="InterPro" id="IPR041354">
    <property type="entry name" value="4PPT_N"/>
</dbReference>
<dbReference type="OrthoDB" id="8210607at2"/>
<dbReference type="PANTHER" id="PTHR38096">
    <property type="entry name" value="ENTEROBACTIN SYNTHASE COMPONENT D"/>
    <property type="match status" value="1"/>
</dbReference>